<evidence type="ECO:0000313" key="1">
    <source>
        <dbReference type="EMBL" id="CAE7499606.1"/>
    </source>
</evidence>
<dbReference type="OrthoDB" id="410769at2759"/>
<gene>
    <name evidence="1" type="ORF">SNEC2469_LOCUS14220</name>
</gene>
<name>A0A812SRR8_9DINO</name>
<dbReference type="AlphaFoldDB" id="A0A812SRR8"/>
<proteinExistence type="predicted"/>
<protein>
    <submittedName>
        <fullName evidence="1">Uncharacterized protein</fullName>
    </submittedName>
</protein>
<dbReference type="Proteomes" id="UP000601435">
    <property type="component" value="Unassembled WGS sequence"/>
</dbReference>
<comment type="caution">
    <text evidence="1">The sequence shown here is derived from an EMBL/GenBank/DDBJ whole genome shotgun (WGS) entry which is preliminary data.</text>
</comment>
<accession>A0A812SRR8</accession>
<sequence>MDLNSTSGFCLAICYLLRVTPGDGYVHFGMKCSSLCSMNMGTSGRSACASTGRESCPSVVYTNQLLERTTLLVLLCTCLGLVWTVEQPAGSVLEFYPAWRWLVARMCDVIGPYAVSKTSFWMAHYMSQTPKRHWMYSNSCVVGRLNKGSLSVKKIPGRKPITVRRYKGKDGRTKYQGTKALQGTERYPVAFAREMLRLLSDLKKHRAILPPLPGNLPSGQEMLGSLPSDFGRDEFSCAAVSKVYNYLRGGKNLNIPSSWRAVLPPGFL</sequence>
<dbReference type="EMBL" id="CAJNJA010022775">
    <property type="protein sequence ID" value="CAE7499606.1"/>
    <property type="molecule type" value="Genomic_DNA"/>
</dbReference>
<evidence type="ECO:0000313" key="2">
    <source>
        <dbReference type="Proteomes" id="UP000601435"/>
    </source>
</evidence>
<reference evidence="1" key="1">
    <citation type="submission" date="2021-02" db="EMBL/GenBank/DDBJ databases">
        <authorList>
            <person name="Dougan E. K."/>
            <person name="Rhodes N."/>
            <person name="Thang M."/>
            <person name="Chan C."/>
        </authorList>
    </citation>
    <scope>NUCLEOTIDE SEQUENCE</scope>
</reference>
<organism evidence="1 2">
    <name type="scientific">Symbiodinium necroappetens</name>
    <dbReference type="NCBI Taxonomy" id="1628268"/>
    <lineage>
        <taxon>Eukaryota</taxon>
        <taxon>Sar</taxon>
        <taxon>Alveolata</taxon>
        <taxon>Dinophyceae</taxon>
        <taxon>Suessiales</taxon>
        <taxon>Symbiodiniaceae</taxon>
        <taxon>Symbiodinium</taxon>
    </lineage>
</organism>
<keyword evidence="2" id="KW-1185">Reference proteome</keyword>